<sequence>MVKPPPVSEVVGYLAGVWQLLNITSIHTNGTHRPADDSHPTGVNPAGLIQYTHSGWMAANIQSTTPSHRPDNISYPAAVTDLDSEWAKVGKHIVSYAGHYSVNPWNDRQGNLTHGPLVFAHLPKWTGSGLARNYTMVPASGGKSRKREDDVLQIWVLGKDGWTNNLYWKRTG</sequence>
<reference evidence="2" key="1">
    <citation type="journal article" date="2021" name="Nat. Commun.">
        <title>Genetic determinants of endophytism in the Arabidopsis root mycobiome.</title>
        <authorList>
            <person name="Mesny F."/>
            <person name="Miyauchi S."/>
            <person name="Thiergart T."/>
            <person name="Pickel B."/>
            <person name="Atanasova L."/>
            <person name="Karlsson M."/>
            <person name="Huettel B."/>
            <person name="Barry K.W."/>
            <person name="Haridas S."/>
            <person name="Chen C."/>
            <person name="Bauer D."/>
            <person name="Andreopoulos W."/>
            <person name="Pangilinan J."/>
            <person name="LaButti K."/>
            <person name="Riley R."/>
            <person name="Lipzen A."/>
            <person name="Clum A."/>
            <person name="Drula E."/>
            <person name="Henrissat B."/>
            <person name="Kohler A."/>
            <person name="Grigoriev I.V."/>
            <person name="Martin F.M."/>
            <person name="Hacquard S."/>
        </authorList>
    </citation>
    <scope>NUCLEOTIDE SEQUENCE</scope>
    <source>
        <strain evidence="2">MPI-CAGE-CH-0243</strain>
    </source>
</reference>
<feature type="domain" description="Lipocalin-like" evidence="1">
    <location>
        <begin position="16"/>
        <end position="170"/>
    </location>
</feature>
<evidence type="ECO:0000259" key="1">
    <source>
        <dbReference type="Pfam" id="PF13924"/>
    </source>
</evidence>
<protein>
    <submittedName>
        <fullName evidence="2">Lipocalin-like domain-containing protein</fullName>
    </submittedName>
</protein>
<dbReference type="InterPro" id="IPR024311">
    <property type="entry name" value="Lipocalin-like"/>
</dbReference>
<organism evidence="2 3">
    <name type="scientific">Dendryphion nanum</name>
    <dbReference type="NCBI Taxonomy" id="256645"/>
    <lineage>
        <taxon>Eukaryota</taxon>
        <taxon>Fungi</taxon>
        <taxon>Dikarya</taxon>
        <taxon>Ascomycota</taxon>
        <taxon>Pezizomycotina</taxon>
        <taxon>Dothideomycetes</taxon>
        <taxon>Pleosporomycetidae</taxon>
        <taxon>Pleosporales</taxon>
        <taxon>Torulaceae</taxon>
        <taxon>Dendryphion</taxon>
    </lineage>
</organism>
<gene>
    <name evidence="2" type="ORF">B0J11DRAFT_471204</name>
</gene>
<keyword evidence="3" id="KW-1185">Reference proteome</keyword>
<evidence type="ECO:0000313" key="3">
    <source>
        <dbReference type="Proteomes" id="UP000700596"/>
    </source>
</evidence>
<name>A0A9P9ID29_9PLEO</name>
<comment type="caution">
    <text evidence="2">The sequence shown here is derived from an EMBL/GenBank/DDBJ whole genome shotgun (WGS) entry which is preliminary data.</text>
</comment>
<dbReference type="OrthoDB" id="3904217at2759"/>
<proteinExistence type="predicted"/>
<evidence type="ECO:0000313" key="2">
    <source>
        <dbReference type="EMBL" id="KAH7115324.1"/>
    </source>
</evidence>
<accession>A0A9P9ID29</accession>
<dbReference type="EMBL" id="JAGMWT010000016">
    <property type="protein sequence ID" value="KAH7115324.1"/>
    <property type="molecule type" value="Genomic_DNA"/>
</dbReference>
<dbReference type="AlphaFoldDB" id="A0A9P9ID29"/>
<dbReference type="Proteomes" id="UP000700596">
    <property type="component" value="Unassembled WGS sequence"/>
</dbReference>
<dbReference type="Pfam" id="PF13924">
    <property type="entry name" value="Lipocalin_5"/>
    <property type="match status" value="1"/>
</dbReference>